<protein>
    <submittedName>
        <fullName evidence="1">Uncharacterized protein</fullName>
    </submittedName>
</protein>
<organism evidence="1 2">
    <name type="scientific">Leucogyrophana mollusca</name>
    <dbReference type="NCBI Taxonomy" id="85980"/>
    <lineage>
        <taxon>Eukaryota</taxon>
        <taxon>Fungi</taxon>
        <taxon>Dikarya</taxon>
        <taxon>Basidiomycota</taxon>
        <taxon>Agaricomycotina</taxon>
        <taxon>Agaricomycetes</taxon>
        <taxon>Agaricomycetidae</taxon>
        <taxon>Boletales</taxon>
        <taxon>Boletales incertae sedis</taxon>
        <taxon>Leucogyrophana</taxon>
    </lineage>
</organism>
<gene>
    <name evidence="1" type="ORF">BV22DRAFT_1132654</name>
</gene>
<accession>A0ACB8B5X9</accession>
<dbReference type="Proteomes" id="UP000790709">
    <property type="component" value="Unassembled WGS sequence"/>
</dbReference>
<proteinExistence type="predicted"/>
<dbReference type="EMBL" id="MU266549">
    <property type="protein sequence ID" value="KAH7920954.1"/>
    <property type="molecule type" value="Genomic_DNA"/>
</dbReference>
<reference evidence="1" key="1">
    <citation type="journal article" date="2021" name="New Phytol.">
        <title>Evolutionary innovations through gain and loss of genes in the ectomycorrhizal Boletales.</title>
        <authorList>
            <person name="Wu G."/>
            <person name="Miyauchi S."/>
            <person name="Morin E."/>
            <person name="Kuo A."/>
            <person name="Drula E."/>
            <person name="Varga T."/>
            <person name="Kohler A."/>
            <person name="Feng B."/>
            <person name="Cao Y."/>
            <person name="Lipzen A."/>
            <person name="Daum C."/>
            <person name="Hundley H."/>
            <person name="Pangilinan J."/>
            <person name="Johnson J."/>
            <person name="Barry K."/>
            <person name="LaButti K."/>
            <person name="Ng V."/>
            <person name="Ahrendt S."/>
            <person name="Min B."/>
            <person name="Choi I.G."/>
            <person name="Park H."/>
            <person name="Plett J.M."/>
            <person name="Magnuson J."/>
            <person name="Spatafora J.W."/>
            <person name="Nagy L.G."/>
            <person name="Henrissat B."/>
            <person name="Grigoriev I.V."/>
            <person name="Yang Z.L."/>
            <person name="Xu J."/>
            <person name="Martin F.M."/>
        </authorList>
    </citation>
    <scope>NUCLEOTIDE SEQUENCE</scope>
    <source>
        <strain evidence="1">KUC20120723A-06</strain>
    </source>
</reference>
<evidence type="ECO:0000313" key="1">
    <source>
        <dbReference type="EMBL" id="KAH7920954.1"/>
    </source>
</evidence>
<sequence length="706" mass="76030">MPTSISSQSALQDEATLLDGHPSMSDSVTIVKEWLPHRISSLFSISLRWTCYCLHAVLIALHLCLVGLAVRHTEHSVVVPITSRSSVLTAALSASLQAFYTIYTALLVYLTQRVSLSRRLSQRQMLTTIHDVTGAWGGLGAALDGLWQQTKVVTSPLGVLSVTAYLLNISVLHTTSSSIIQFQTFNNTVTASAPTAVGWPGPSVDYIGFDWDTISSLAPSVGNFSGLGHAGLTNGIVYDVLLDNTGIGNVTVNATSISSDCALVAGLNYNATGSADTIWAQDGEVFPAPPVPWKDRILCNTNVIASDMLNFYVTTAIEGSAALLDHTSIPMDWTYYMSPNDTSNNISSATIDMSWVACNISLLHTSAIVDAQSNTFLSSVSEAPVSPTWTSVSPHSLQQPPKTANSSWLWGPWSSAPLADVSAICSASEESEAFSTSSGECGYQPSMLDAYLMQLLGMNASQINPPQPYGPEYSSNTTPSFTLSVDQMEMALSRVLATTMWTAGQLGEVGGGFDHSIGSATITRLVLETRLNINWIPLSFALSASVILLVLAIRMTHADSENPPEADAVNSGGVLELIWLASRMPAMRDTIGRVDSPNIDDLRAAGRFDVLLADAGEEEPAAKHHDYSECHCQGPQGVVRPRYTFIPIDDPTPLRETIIHQLSDDGEPISESDSVGLEIKRVHSEIALRFQELNRLEALRDQTQRN</sequence>
<comment type="caution">
    <text evidence="1">The sequence shown here is derived from an EMBL/GenBank/DDBJ whole genome shotgun (WGS) entry which is preliminary data.</text>
</comment>
<name>A0ACB8B5X9_9AGAM</name>
<keyword evidence="2" id="KW-1185">Reference proteome</keyword>
<evidence type="ECO:0000313" key="2">
    <source>
        <dbReference type="Proteomes" id="UP000790709"/>
    </source>
</evidence>